<dbReference type="Proteomes" id="UP000026915">
    <property type="component" value="Chromosome 9"/>
</dbReference>
<feature type="compositionally biased region" description="Polar residues" evidence="1">
    <location>
        <begin position="82"/>
        <end position="99"/>
    </location>
</feature>
<sequence>MDLQSSPPFQGKTQASKPRAVGKPAHASKANAKEPQVSRNPNIPAKTVPDKPKKPSILDKKTEPKSSKSINIASNPPEKSKAQNLNEPETPVGSTSSNKPRIIRTPCHSAENCYKCQFDGLKTASYVIKKQDITDQVMEVFVDT</sequence>
<evidence type="ECO:0000256" key="1">
    <source>
        <dbReference type="SAM" id="MobiDB-lite"/>
    </source>
</evidence>
<feature type="region of interest" description="Disordered" evidence="1">
    <location>
        <begin position="1"/>
        <end position="103"/>
    </location>
</feature>
<dbReference type="AlphaFoldDB" id="A0A061GUG5"/>
<reference evidence="2 3" key="1">
    <citation type="journal article" date="2013" name="Genome Biol.">
        <title>The genome sequence of the most widely cultivated cacao type and its use to identify candidate genes regulating pod color.</title>
        <authorList>
            <person name="Motamayor J.C."/>
            <person name="Mockaitis K."/>
            <person name="Schmutz J."/>
            <person name="Haiminen N."/>
            <person name="Iii D.L."/>
            <person name="Cornejo O."/>
            <person name="Findley S.D."/>
            <person name="Zheng P."/>
            <person name="Utro F."/>
            <person name="Royaert S."/>
            <person name="Saski C."/>
            <person name="Jenkins J."/>
            <person name="Podicheti R."/>
            <person name="Zhao M."/>
            <person name="Scheffler B.E."/>
            <person name="Stack J.C."/>
            <person name="Feltus F.A."/>
            <person name="Mustiga G.M."/>
            <person name="Amores F."/>
            <person name="Phillips W."/>
            <person name="Marelli J.P."/>
            <person name="May G.D."/>
            <person name="Shapiro H."/>
            <person name="Ma J."/>
            <person name="Bustamante C.D."/>
            <person name="Schnell R.J."/>
            <person name="Main D."/>
            <person name="Gilbert D."/>
            <person name="Parida L."/>
            <person name="Kuhn D.N."/>
        </authorList>
    </citation>
    <scope>NUCLEOTIDE SEQUENCE [LARGE SCALE GENOMIC DNA]</scope>
    <source>
        <strain evidence="3">cv. Matina 1-6</strain>
    </source>
</reference>
<gene>
    <name evidence="2" type="ORF">TCM_041065</name>
</gene>
<feature type="compositionally biased region" description="Basic and acidic residues" evidence="1">
    <location>
        <begin position="48"/>
        <end position="66"/>
    </location>
</feature>
<dbReference type="InParanoid" id="A0A061GUG5"/>
<dbReference type="HOGENOM" id="CLU_1799985_0_0_1"/>
<accession>A0A061GUG5</accession>
<protein>
    <submittedName>
        <fullName evidence="2">Uncharacterized protein</fullName>
    </submittedName>
</protein>
<organism evidence="2 3">
    <name type="scientific">Theobroma cacao</name>
    <name type="common">Cacao</name>
    <name type="synonym">Cocoa</name>
    <dbReference type="NCBI Taxonomy" id="3641"/>
    <lineage>
        <taxon>Eukaryota</taxon>
        <taxon>Viridiplantae</taxon>
        <taxon>Streptophyta</taxon>
        <taxon>Embryophyta</taxon>
        <taxon>Tracheophyta</taxon>
        <taxon>Spermatophyta</taxon>
        <taxon>Magnoliopsida</taxon>
        <taxon>eudicotyledons</taxon>
        <taxon>Gunneridae</taxon>
        <taxon>Pentapetalae</taxon>
        <taxon>rosids</taxon>
        <taxon>malvids</taxon>
        <taxon>Malvales</taxon>
        <taxon>Malvaceae</taxon>
        <taxon>Byttnerioideae</taxon>
        <taxon>Theobroma</taxon>
    </lineage>
</organism>
<feature type="compositionally biased region" description="Polar residues" evidence="1">
    <location>
        <begin position="1"/>
        <end position="16"/>
    </location>
</feature>
<dbReference type="Gramene" id="EOY33058">
    <property type="protein sequence ID" value="EOY33058"/>
    <property type="gene ID" value="TCM_041065"/>
</dbReference>
<keyword evidence="3" id="KW-1185">Reference proteome</keyword>
<evidence type="ECO:0000313" key="2">
    <source>
        <dbReference type="EMBL" id="EOY33058.1"/>
    </source>
</evidence>
<dbReference type="EMBL" id="CM001887">
    <property type="protein sequence ID" value="EOY33058.1"/>
    <property type="molecule type" value="Genomic_DNA"/>
</dbReference>
<proteinExistence type="predicted"/>
<name>A0A061GUG5_THECC</name>
<evidence type="ECO:0000313" key="3">
    <source>
        <dbReference type="Proteomes" id="UP000026915"/>
    </source>
</evidence>
<dbReference type="OMA" id="FHSAEKC"/>